<dbReference type="SUPFAM" id="SSF56349">
    <property type="entry name" value="DNA breaking-rejoining enzymes"/>
    <property type="match status" value="1"/>
</dbReference>
<dbReference type="Pfam" id="PF00589">
    <property type="entry name" value="Phage_integrase"/>
    <property type="match status" value="1"/>
</dbReference>
<sequence>MVTTVQEPITTTAGAAAPALSLGDLITRFCARRDLARKTRDYYQNILGNLAWFAGARDWPAPELLTREHVREFLSYVATEDVRWPEGRTTYKAAAQATVHHYGKVVKSLFNWAEDEEYLEENPAARVKLGRPHYREVEPYSDDEVRAFLAVCEEDIRVGFRSLGLRNKAIISLFVATGLRLEELSSISLARLDPRLQQLAVTGKGQKGRVVPINGEARKALRAYLAVRPPGGDELWRADDGAPLSRYSVKTMVVRLKRRAGIEGGGGAHRFRHYFATRYLEAGGDINSLRLLLGHATLNMVIKYAKFANVQRALAEHQYFNPLDLLMRGPKPGGPWRR</sequence>
<dbReference type="PROSITE" id="PS51898">
    <property type="entry name" value="TYR_RECOMBINASE"/>
    <property type="match status" value="1"/>
</dbReference>
<dbReference type="PANTHER" id="PTHR30349:SF64">
    <property type="entry name" value="PROPHAGE INTEGRASE INTD-RELATED"/>
    <property type="match status" value="1"/>
</dbReference>
<dbReference type="InterPro" id="IPR044068">
    <property type="entry name" value="CB"/>
</dbReference>
<accession>A0A0F9L6R7</accession>
<gene>
    <name evidence="6" type="ORF">LCGC14_1237890</name>
</gene>
<dbReference type="InterPro" id="IPR011010">
    <property type="entry name" value="DNA_brk_join_enz"/>
</dbReference>
<comment type="caution">
    <text evidence="6">The sequence shown here is derived from an EMBL/GenBank/DDBJ whole genome shotgun (WGS) entry which is preliminary data.</text>
</comment>
<name>A0A0F9L6R7_9ZZZZ</name>
<proteinExistence type="inferred from homology"/>
<reference evidence="6" key="1">
    <citation type="journal article" date="2015" name="Nature">
        <title>Complex archaea that bridge the gap between prokaryotes and eukaryotes.</title>
        <authorList>
            <person name="Spang A."/>
            <person name="Saw J.H."/>
            <person name="Jorgensen S.L."/>
            <person name="Zaremba-Niedzwiedzka K."/>
            <person name="Martijn J."/>
            <person name="Lind A.E."/>
            <person name="van Eijk R."/>
            <person name="Schleper C."/>
            <person name="Guy L."/>
            <person name="Ettema T.J."/>
        </authorList>
    </citation>
    <scope>NUCLEOTIDE SEQUENCE</scope>
</reference>
<dbReference type="GO" id="GO:0006310">
    <property type="term" value="P:DNA recombination"/>
    <property type="evidence" value="ECO:0007669"/>
    <property type="project" value="UniProtKB-KW"/>
</dbReference>
<dbReference type="Gene3D" id="1.10.443.10">
    <property type="entry name" value="Intergrase catalytic core"/>
    <property type="match status" value="1"/>
</dbReference>
<organism evidence="6">
    <name type="scientific">marine sediment metagenome</name>
    <dbReference type="NCBI Taxonomy" id="412755"/>
    <lineage>
        <taxon>unclassified sequences</taxon>
        <taxon>metagenomes</taxon>
        <taxon>ecological metagenomes</taxon>
    </lineage>
</organism>
<dbReference type="InterPro" id="IPR010998">
    <property type="entry name" value="Integrase_recombinase_N"/>
</dbReference>
<comment type="similarity">
    <text evidence="1">Belongs to the 'phage' integrase family.</text>
</comment>
<dbReference type="PROSITE" id="PS51900">
    <property type="entry name" value="CB"/>
    <property type="match status" value="1"/>
</dbReference>
<evidence type="ECO:0000259" key="4">
    <source>
        <dbReference type="PROSITE" id="PS51898"/>
    </source>
</evidence>
<dbReference type="EMBL" id="LAZR01006662">
    <property type="protein sequence ID" value="KKM90509.1"/>
    <property type="molecule type" value="Genomic_DNA"/>
</dbReference>
<evidence type="ECO:0000259" key="5">
    <source>
        <dbReference type="PROSITE" id="PS51900"/>
    </source>
</evidence>
<dbReference type="GO" id="GO:0015074">
    <property type="term" value="P:DNA integration"/>
    <property type="evidence" value="ECO:0007669"/>
    <property type="project" value="UniProtKB-KW"/>
</dbReference>
<dbReference type="InterPro" id="IPR050090">
    <property type="entry name" value="Tyrosine_recombinase_XerCD"/>
</dbReference>
<dbReference type="AlphaFoldDB" id="A0A0F9L6R7"/>
<keyword evidence="3" id="KW-0233">DNA recombination</keyword>
<evidence type="ECO:0000256" key="3">
    <source>
        <dbReference type="ARBA" id="ARBA00023172"/>
    </source>
</evidence>
<evidence type="ECO:0000256" key="2">
    <source>
        <dbReference type="ARBA" id="ARBA00023125"/>
    </source>
</evidence>
<evidence type="ECO:0008006" key="7">
    <source>
        <dbReference type="Google" id="ProtNLM"/>
    </source>
</evidence>
<dbReference type="InterPro" id="IPR013762">
    <property type="entry name" value="Integrase-like_cat_sf"/>
</dbReference>
<feature type="domain" description="Core-binding (CB)" evidence="5">
    <location>
        <begin position="20"/>
        <end position="114"/>
    </location>
</feature>
<dbReference type="PANTHER" id="PTHR30349">
    <property type="entry name" value="PHAGE INTEGRASE-RELATED"/>
    <property type="match status" value="1"/>
</dbReference>
<evidence type="ECO:0000256" key="1">
    <source>
        <dbReference type="ARBA" id="ARBA00008857"/>
    </source>
</evidence>
<feature type="domain" description="Tyr recombinase" evidence="4">
    <location>
        <begin position="135"/>
        <end position="318"/>
    </location>
</feature>
<keyword evidence="2" id="KW-0238">DNA-binding</keyword>
<dbReference type="InterPro" id="IPR002104">
    <property type="entry name" value="Integrase_catalytic"/>
</dbReference>
<dbReference type="GO" id="GO:0003677">
    <property type="term" value="F:DNA binding"/>
    <property type="evidence" value="ECO:0007669"/>
    <property type="project" value="UniProtKB-KW"/>
</dbReference>
<protein>
    <recommendedName>
        <fullName evidence="7">Tyr recombinase domain-containing protein</fullName>
    </recommendedName>
</protein>
<dbReference type="Gene3D" id="1.10.150.130">
    <property type="match status" value="1"/>
</dbReference>
<evidence type="ECO:0000313" key="6">
    <source>
        <dbReference type="EMBL" id="KKM90509.1"/>
    </source>
</evidence>